<dbReference type="AlphaFoldDB" id="A0A6J8AWN5"/>
<accession>A0A6J8AWN5</accession>
<sequence length="206" mass="23691">MIESSRSIHKNFEDQADKAKRNIEEQVVVYVNACNDTTNVYLSSIEQHKIKQSQQKNQEILELKNEKDIQGEVLKKTKSLIDGQINTLLLSSFSDMSRTLQSIEDVHMWTSKLSHVQFDSVSEKLEIDKLIGKINFLKPVIKNIQVGDRVRLIKQGVRVRSQYSDSYIFLSNEIGTVSKISWDKTVYINFPGYSNWSGLHSDLQLP</sequence>
<reference evidence="1 2" key="1">
    <citation type="submission" date="2020-06" db="EMBL/GenBank/DDBJ databases">
        <authorList>
            <person name="Li R."/>
            <person name="Bekaert M."/>
        </authorList>
    </citation>
    <scope>NUCLEOTIDE SEQUENCE [LARGE SCALE GENOMIC DNA]</scope>
    <source>
        <strain evidence="2">wild</strain>
    </source>
</reference>
<dbReference type="EMBL" id="CACVKT020002094">
    <property type="protein sequence ID" value="CAC5374970.1"/>
    <property type="molecule type" value="Genomic_DNA"/>
</dbReference>
<evidence type="ECO:0000313" key="1">
    <source>
        <dbReference type="EMBL" id="CAC5374970.1"/>
    </source>
</evidence>
<evidence type="ECO:0000313" key="2">
    <source>
        <dbReference type="Proteomes" id="UP000507470"/>
    </source>
</evidence>
<organism evidence="1 2">
    <name type="scientific">Mytilus coruscus</name>
    <name type="common">Sea mussel</name>
    <dbReference type="NCBI Taxonomy" id="42192"/>
    <lineage>
        <taxon>Eukaryota</taxon>
        <taxon>Metazoa</taxon>
        <taxon>Spiralia</taxon>
        <taxon>Lophotrochozoa</taxon>
        <taxon>Mollusca</taxon>
        <taxon>Bivalvia</taxon>
        <taxon>Autobranchia</taxon>
        <taxon>Pteriomorphia</taxon>
        <taxon>Mytilida</taxon>
        <taxon>Mytiloidea</taxon>
        <taxon>Mytilidae</taxon>
        <taxon>Mytilinae</taxon>
        <taxon>Mytilus</taxon>
    </lineage>
</organism>
<name>A0A6J8AWN5_MYTCO</name>
<gene>
    <name evidence="1" type="ORF">MCOR_12173</name>
</gene>
<protein>
    <submittedName>
        <fullName evidence="1">Uncharacterized protein</fullName>
    </submittedName>
</protein>
<dbReference type="Proteomes" id="UP000507470">
    <property type="component" value="Unassembled WGS sequence"/>
</dbReference>
<keyword evidence="2" id="KW-1185">Reference proteome</keyword>
<proteinExistence type="predicted"/>